<name>A0A8C4Q6I9_EPTBU</name>
<dbReference type="Ensembl" id="ENSEBUT00000011368.1">
    <property type="protein sequence ID" value="ENSEBUP00000010813.1"/>
    <property type="gene ID" value="ENSEBUG00000006949.1"/>
</dbReference>
<dbReference type="PANTHER" id="PTHR47018">
    <property type="entry name" value="CXC DOMAIN-CONTAINING PROTEIN-RELATED"/>
    <property type="match status" value="1"/>
</dbReference>
<evidence type="ECO:0000256" key="3">
    <source>
        <dbReference type="ARBA" id="ARBA00023274"/>
    </source>
</evidence>
<organism evidence="4 5">
    <name type="scientific">Eptatretus burgeri</name>
    <name type="common">Inshore hagfish</name>
    <dbReference type="NCBI Taxonomy" id="7764"/>
    <lineage>
        <taxon>Eukaryota</taxon>
        <taxon>Metazoa</taxon>
        <taxon>Chordata</taxon>
        <taxon>Craniata</taxon>
        <taxon>Vertebrata</taxon>
        <taxon>Cyclostomata</taxon>
        <taxon>Myxini</taxon>
        <taxon>Myxiniformes</taxon>
        <taxon>Myxinidae</taxon>
        <taxon>Eptatretinae</taxon>
        <taxon>Eptatretus</taxon>
    </lineage>
</organism>
<dbReference type="GO" id="GO:0006412">
    <property type="term" value="P:translation"/>
    <property type="evidence" value="ECO:0007669"/>
    <property type="project" value="InterPro"/>
</dbReference>
<reference evidence="4" key="1">
    <citation type="submission" date="2025-08" db="UniProtKB">
        <authorList>
            <consortium name="Ensembl"/>
        </authorList>
    </citation>
    <scope>IDENTIFICATION</scope>
</reference>
<dbReference type="AlphaFoldDB" id="A0A8C4Q6I9"/>
<keyword evidence="3" id="KW-0687">Ribonucleoprotein</keyword>
<dbReference type="GO" id="GO:0005840">
    <property type="term" value="C:ribosome"/>
    <property type="evidence" value="ECO:0007669"/>
    <property type="project" value="UniProtKB-KW"/>
</dbReference>
<dbReference type="Proteomes" id="UP000694388">
    <property type="component" value="Unplaced"/>
</dbReference>
<sequence length="111" mass="13060">MALLTLLGDWLEDSGWTNALVQADIASSGTANSFIHASHVTKTRHAQQVNCKLLTQDKFIEDVGRKRYYEKPCRRRQRQSYEMCKRIYDSEMSRWIKFSARKNRTNPWVGY</sequence>
<protein>
    <submittedName>
        <fullName evidence="4">Mitochondrial ribosomal protein S21</fullName>
    </submittedName>
</protein>
<proteinExistence type="inferred from homology"/>
<evidence type="ECO:0000313" key="4">
    <source>
        <dbReference type="Ensembl" id="ENSEBUP00000010813.1"/>
    </source>
</evidence>
<evidence type="ECO:0000256" key="2">
    <source>
        <dbReference type="ARBA" id="ARBA00022980"/>
    </source>
</evidence>
<dbReference type="GeneTree" id="ENSGT00940000166610"/>
<evidence type="ECO:0000313" key="5">
    <source>
        <dbReference type="Proteomes" id="UP000694388"/>
    </source>
</evidence>
<comment type="similarity">
    <text evidence="1">Belongs to the bacterial ribosomal protein bS21 family.</text>
</comment>
<dbReference type="GO" id="GO:0003735">
    <property type="term" value="F:structural constituent of ribosome"/>
    <property type="evidence" value="ECO:0007669"/>
    <property type="project" value="InterPro"/>
</dbReference>
<evidence type="ECO:0000256" key="1">
    <source>
        <dbReference type="ARBA" id="ARBA00006640"/>
    </source>
</evidence>
<keyword evidence="2" id="KW-0689">Ribosomal protein</keyword>
<accession>A0A8C4Q6I9</accession>
<dbReference type="InterPro" id="IPR001911">
    <property type="entry name" value="Ribosomal_bS21"/>
</dbReference>
<dbReference type="NCBIfam" id="TIGR00030">
    <property type="entry name" value="S21p"/>
    <property type="match status" value="1"/>
</dbReference>
<reference evidence="4" key="2">
    <citation type="submission" date="2025-09" db="UniProtKB">
        <authorList>
            <consortium name="Ensembl"/>
        </authorList>
    </citation>
    <scope>IDENTIFICATION</scope>
</reference>
<dbReference type="GO" id="GO:1990904">
    <property type="term" value="C:ribonucleoprotein complex"/>
    <property type="evidence" value="ECO:0007669"/>
    <property type="project" value="UniProtKB-KW"/>
</dbReference>
<keyword evidence="5" id="KW-1185">Reference proteome</keyword>